<evidence type="ECO:0000256" key="3">
    <source>
        <dbReference type="ARBA" id="ARBA00022692"/>
    </source>
</evidence>
<evidence type="ECO:0000256" key="5">
    <source>
        <dbReference type="ARBA" id="ARBA00023136"/>
    </source>
</evidence>
<name>A0A4Q5LX07_9BACT</name>
<comment type="similarity">
    <text evidence="6">Belongs to the ABC-4 integral membrane protein family.</text>
</comment>
<dbReference type="PANTHER" id="PTHR30572">
    <property type="entry name" value="MEMBRANE COMPONENT OF TRANSPORTER-RELATED"/>
    <property type="match status" value="1"/>
</dbReference>
<protein>
    <submittedName>
        <fullName evidence="10">FtsX-like permease family protein</fullName>
    </submittedName>
</protein>
<dbReference type="AlphaFoldDB" id="A0A4Q5LX07"/>
<dbReference type="InterPro" id="IPR025857">
    <property type="entry name" value="MacB_PCD"/>
</dbReference>
<evidence type="ECO:0000256" key="2">
    <source>
        <dbReference type="ARBA" id="ARBA00022475"/>
    </source>
</evidence>
<comment type="subcellular location">
    <subcellularLocation>
        <location evidence="1">Cell membrane</location>
        <topology evidence="1">Multi-pass membrane protein</topology>
    </subcellularLocation>
</comment>
<evidence type="ECO:0000256" key="4">
    <source>
        <dbReference type="ARBA" id="ARBA00022989"/>
    </source>
</evidence>
<dbReference type="RefSeq" id="WP_130022624.1">
    <property type="nucleotide sequence ID" value="NZ_SEWF01000028.1"/>
</dbReference>
<keyword evidence="3 7" id="KW-0812">Transmembrane</keyword>
<dbReference type="Pfam" id="PF12704">
    <property type="entry name" value="MacB_PCD"/>
    <property type="match status" value="1"/>
</dbReference>
<evidence type="ECO:0000256" key="7">
    <source>
        <dbReference type="SAM" id="Phobius"/>
    </source>
</evidence>
<reference evidence="10 11" key="1">
    <citation type="submission" date="2019-02" db="EMBL/GenBank/DDBJ databases">
        <title>Bacterial novel species Emticicia sp. 17J42-9 isolated from soil.</title>
        <authorList>
            <person name="Jung H.-Y."/>
        </authorList>
    </citation>
    <scope>NUCLEOTIDE SEQUENCE [LARGE SCALE GENOMIC DNA]</scope>
    <source>
        <strain evidence="10 11">17J42-9</strain>
    </source>
</reference>
<gene>
    <name evidence="10" type="ORF">EWM59_17885</name>
</gene>
<evidence type="ECO:0000313" key="11">
    <source>
        <dbReference type="Proteomes" id="UP000293162"/>
    </source>
</evidence>
<evidence type="ECO:0000313" key="10">
    <source>
        <dbReference type="EMBL" id="RYU94288.1"/>
    </source>
</evidence>
<organism evidence="10 11">
    <name type="scientific">Emticicia agri</name>
    <dbReference type="NCBI Taxonomy" id="2492393"/>
    <lineage>
        <taxon>Bacteria</taxon>
        <taxon>Pseudomonadati</taxon>
        <taxon>Bacteroidota</taxon>
        <taxon>Cytophagia</taxon>
        <taxon>Cytophagales</taxon>
        <taxon>Leadbetterellaceae</taxon>
        <taxon>Emticicia</taxon>
    </lineage>
</organism>
<keyword evidence="4 7" id="KW-1133">Transmembrane helix</keyword>
<feature type="domain" description="ABC3 transporter permease C-terminal" evidence="8">
    <location>
        <begin position="268"/>
        <end position="377"/>
    </location>
</feature>
<keyword evidence="11" id="KW-1185">Reference proteome</keyword>
<comment type="caution">
    <text evidence="10">The sequence shown here is derived from an EMBL/GenBank/DDBJ whole genome shotgun (WGS) entry which is preliminary data.</text>
</comment>
<proteinExistence type="inferred from homology"/>
<dbReference type="Pfam" id="PF02687">
    <property type="entry name" value="FtsX"/>
    <property type="match status" value="1"/>
</dbReference>
<accession>A0A4Q5LX07</accession>
<evidence type="ECO:0000256" key="1">
    <source>
        <dbReference type="ARBA" id="ARBA00004651"/>
    </source>
</evidence>
<dbReference type="GO" id="GO:0022857">
    <property type="term" value="F:transmembrane transporter activity"/>
    <property type="evidence" value="ECO:0007669"/>
    <property type="project" value="TreeGrafter"/>
</dbReference>
<evidence type="ECO:0000256" key="6">
    <source>
        <dbReference type="ARBA" id="ARBA00038076"/>
    </source>
</evidence>
<feature type="transmembrane region" description="Helical" evidence="7">
    <location>
        <begin position="258"/>
        <end position="287"/>
    </location>
</feature>
<evidence type="ECO:0000259" key="9">
    <source>
        <dbReference type="Pfam" id="PF12704"/>
    </source>
</evidence>
<sequence length="385" mass="44057">MFKHLFKLIWKKKKSNFLMMLEIFVSFLILFAVWTLSFYNYRNYSKPSGIDHENVWAVFIDFNTDSDSLKNIYRDLVRQKLKTYPEIEAFAFSSSNMPYSFSSSNNNISYKGNTTHAEIMSVDPSYPDVLKMKLTEGRWFTEGDKVNKIKPIIVTRRMKEELFGNENALGKIIGEKDDKRQVVGVVSHFKFENDFQPESSCMIEPLGGWPSDMLVRIKPGTTVETEMKISKALVQLGKDWSVEIQHLDNMKANKNRIIWVPILILFIVCSFLIFNVALGLFGVLFQTISRRKQEIGVRRAIGATKGHILWHFVGETAVITTFGIILGLFFAIQFPLLNVFDLEAFVYIVGIVLAIISIYVLVIACALFPSKQASEIYPAVALHEE</sequence>
<feature type="transmembrane region" description="Helical" evidence="7">
    <location>
        <begin position="308"/>
        <end position="332"/>
    </location>
</feature>
<dbReference type="InterPro" id="IPR003838">
    <property type="entry name" value="ABC3_permease_C"/>
</dbReference>
<dbReference type="Proteomes" id="UP000293162">
    <property type="component" value="Unassembled WGS sequence"/>
</dbReference>
<evidence type="ECO:0000259" key="8">
    <source>
        <dbReference type="Pfam" id="PF02687"/>
    </source>
</evidence>
<dbReference type="OrthoDB" id="8769057at2"/>
<keyword evidence="2" id="KW-1003">Cell membrane</keyword>
<dbReference type="PANTHER" id="PTHR30572:SF4">
    <property type="entry name" value="ABC TRANSPORTER PERMEASE YTRF"/>
    <property type="match status" value="1"/>
</dbReference>
<dbReference type="InterPro" id="IPR050250">
    <property type="entry name" value="Macrolide_Exporter_MacB"/>
</dbReference>
<feature type="transmembrane region" description="Helical" evidence="7">
    <location>
        <begin position="21"/>
        <end position="41"/>
    </location>
</feature>
<feature type="transmembrane region" description="Helical" evidence="7">
    <location>
        <begin position="344"/>
        <end position="368"/>
    </location>
</feature>
<keyword evidence="5 7" id="KW-0472">Membrane</keyword>
<dbReference type="EMBL" id="SEWF01000028">
    <property type="protein sequence ID" value="RYU94288.1"/>
    <property type="molecule type" value="Genomic_DNA"/>
</dbReference>
<feature type="domain" description="MacB-like periplasmic core" evidence="9">
    <location>
        <begin position="25"/>
        <end position="224"/>
    </location>
</feature>
<dbReference type="GO" id="GO:0005886">
    <property type="term" value="C:plasma membrane"/>
    <property type="evidence" value="ECO:0007669"/>
    <property type="project" value="UniProtKB-SubCell"/>
</dbReference>